<feature type="region of interest" description="Disordered" evidence="1">
    <location>
        <begin position="1"/>
        <end position="38"/>
    </location>
</feature>
<accession>A0ABN8HJR2</accession>
<reference evidence="2" key="1">
    <citation type="submission" date="2022-03" db="EMBL/GenBank/DDBJ databases">
        <authorList>
            <person name="Martin H S."/>
        </authorList>
    </citation>
    <scope>NUCLEOTIDE SEQUENCE</scope>
</reference>
<evidence type="ECO:0000313" key="2">
    <source>
        <dbReference type="EMBL" id="CAH2034664.1"/>
    </source>
</evidence>
<dbReference type="EMBL" id="OW152813">
    <property type="protein sequence ID" value="CAH2034664.1"/>
    <property type="molecule type" value="Genomic_DNA"/>
</dbReference>
<evidence type="ECO:0000256" key="1">
    <source>
        <dbReference type="SAM" id="MobiDB-lite"/>
    </source>
</evidence>
<gene>
    <name evidence="2" type="ORF">IPOD504_LOCUS233</name>
</gene>
<dbReference type="Proteomes" id="UP000837857">
    <property type="component" value="Chromosome 1"/>
</dbReference>
<proteinExistence type="predicted"/>
<organism evidence="2 3">
    <name type="scientific">Iphiclides podalirius</name>
    <name type="common">scarce swallowtail</name>
    <dbReference type="NCBI Taxonomy" id="110791"/>
    <lineage>
        <taxon>Eukaryota</taxon>
        <taxon>Metazoa</taxon>
        <taxon>Ecdysozoa</taxon>
        <taxon>Arthropoda</taxon>
        <taxon>Hexapoda</taxon>
        <taxon>Insecta</taxon>
        <taxon>Pterygota</taxon>
        <taxon>Neoptera</taxon>
        <taxon>Endopterygota</taxon>
        <taxon>Lepidoptera</taxon>
        <taxon>Glossata</taxon>
        <taxon>Ditrysia</taxon>
        <taxon>Papilionoidea</taxon>
        <taxon>Papilionidae</taxon>
        <taxon>Papilioninae</taxon>
        <taxon>Iphiclides</taxon>
    </lineage>
</organism>
<evidence type="ECO:0000313" key="3">
    <source>
        <dbReference type="Proteomes" id="UP000837857"/>
    </source>
</evidence>
<name>A0ABN8HJR2_9NEOP</name>
<feature type="compositionally biased region" description="Polar residues" evidence="1">
    <location>
        <begin position="1"/>
        <end position="15"/>
    </location>
</feature>
<feature type="non-terminal residue" evidence="2">
    <location>
        <position position="1"/>
    </location>
</feature>
<sequence length="130" mass="14889">MSNNQQETPPASGSSALEDKKCLRESNRRTYKEPSARGTIRVRPFARLRRSARIMAMNANAIKENDPNAIGTTSQDVCKKEKDESVVSTTMIMLELFPVSFWFNSENSRMENFGLFKSFAPYQENTDRRQ</sequence>
<keyword evidence="3" id="KW-1185">Reference proteome</keyword>
<protein>
    <submittedName>
        <fullName evidence="2">Uncharacterized protein</fullName>
    </submittedName>
</protein>
<feature type="compositionally biased region" description="Basic and acidic residues" evidence="1">
    <location>
        <begin position="17"/>
        <end position="35"/>
    </location>
</feature>